<protein>
    <submittedName>
        <fullName evidence="2">Secreted protein</fullName>
    </submittedName>
</protein>
<keyword evidence="1" id="KW-1185">Reference proteome</keyword>
<sequence>MVAEWLLLFNSTGFSTPWLKDDMCCSVSSAVPLVAAAFIATLVEAQLPRFDNVLVPLCSMLTFWLLEWLI</sequence>
<name>A0A183CJW3_GLOPA</name>
<dbReference type="WBParaSite" id="GPLIN_001316900">
    <property type="protein sequence ID" value="GPLIN_001316900"/>
    <property type="gene ID" value="GPLIN_001316900"/>
</dbReference>
<dbReference type="Proteomes" id="UP000050741">
    <property type="component" value="Unassembled WGS sequence"/>
</dbReference>
<evidence type="ECO:0000313" key="2">
    <source>
        <dbReference type="WBParaSite" id="GPLIN_001316900"/>
    </source>
</evidence>
<organism evidence="1 2">
    <name type="scientific">Globodera pallida</name>
    <name type="common">Potato cyst nematode worm</name>
    <name type="synonym">Heterodera pallida</name>
    <dbReference type="NCBI Taxonomy" id="36090"/>
    <lineage>
        <taxon>Eukaryota</taxon>
        <taxon>Metazoa</taxon>
        <taxon>Ecdysozoa</taxon>
        <taxon>Nematoda</taxon>
        <taxon>Chromadorea</taxon>
        <taxon>Rhabditida</taxon>
        <taxon>Tylenchina</taxon>
        <taxon>Tylenchomorpha</taxon>
        <taxon>Tylenchoidea</taxon>
        <taxon>Heteroderidae</taxon>
        <taxon>Heteroderinae</taxon>
        <taxon>Globodera</taxon>
    </lineage>
</organism>
<reference evidence="1" key="2">
    <citation type="submission" date="2014-05" db="EMBL/GenBank/DDBJ databases">
        <title>The genome and life-stage specific transcriptomes of Globodera pallida elucidate key aspects of plant parasitism by a cyst nematode.</title>
        <authorList>
            <person name="Cotton J.A."/>
            <person name="Lilley C.J."/>
            <person name="Jones L.M."/>
            <person name="Kikuchi T."/>
            <person name="Reid A.J."/>
            <person name="Thorpe P."/>
            <person name="Tsai I.J."/>
            <person name="Beasley H."/>
            <person name="Blok V."/>
            <person name="Cock P.J.A."/>
            <person name="Van den Akker S.E."/>
            <person name="Holroyd N."/>
            <person name="Hunt M."/>
            <person name="Mantelin S."/>
            <person name="Naghra H."/>
            <person name="Pain A."/>
            <person name="Palomares-Rius J.E."/>
            <person name="Zarowiecki M."/>
            <person name="Berriman M."/>
            <person name="Jones J.T."/>
            <person name="Urwin P.E."/>
        </authorList>
    </citation>
    <scope>NUCLEOTIDE SEQUENCE [LARGE SCALE GENOMIC DNA]</scope>
    <source>
        <strain evidence="1">Lindley</strain>
    </source>
</reference>
<accession>A0A183CJW3</accession>
<proteinExistence type="predicted"/>
<reference evidence="2" key="3">
    <citation type="submission" date="2016-06" db="UniProtKB">
        <authorList>
            <consortium name="WormBaseParasite"/>
        </authorList>
    </citation>
    <scope>IDENTIFICATION</scope>
</reference>
<reference evidence="1" key="1">
    <citation type="submission" date="2013-12" db="EMBL/GenBank/DDBJ databases">
        <authorList>
            <person name="Aslett M."/>
        </authorList>
    </citation>
    <scope>NUCLEOTIDE SEQUENCE [LARGE SCALE GENOMIC DNA]</scope>
    <source>
        <strain evidence="1">Lindley</strain>
    </source>
</reference>
<evidence type="ECO:0000313" key="1">
    <source>
        <dbReference type="Proteomes" id="UP000050741"/>
    </source>
</evidence>
<dbReference type="AlphaFoldDB" id="A0A183CJW3"/>